<comment type="caution">
    <text evidence="3">The sequence shown here is derived from an EMBL/GenBank/DDBJ whole genome shotgun (WGS) entry which is preliminary data.</text>
</comment>
<feature type="transmembrane region" description="Helical" evidence="1">
    <location>
        <begin position="67"/>
        <end position="88"/>
    </location>
</feature>
<feature type="domain" description="YdbS-like PH" evidence="2">
    <location>
        <begin position="92"/>
        <end position="167"/>
    </location>
</feature>
<keyword evidence="4" id="KW-1185">Reference proteome</keyword>
<sequence>MTNTFQNLSVNLAELPEVKQSEFHGIEKKYLKVSLISRSLWFLALIVSAACIILFNDDIDKGVFEFGVSIGPILLFWVFSLGYAIKAFPRKRYSLREKDIIYTKGLLWQTRTSIPFNRIQHAEVKQGPIERMFSLHSLKVFTAGGDSSDLVIPGLEEENASRIKEYIMGKTALDGTDQQ</sequence>
<evidence type="ECO:0000256" key="1">
    <source>
        <dbReference type="SAM" id="Phobius"/>
    </source>
</evidence>
<organism evidence="3 4">
    <name type="scientific">Roseivirga spongicola</name>
    <dbReference type="NCBI Taxonomy" id="333140"/>
    <lineage>
        <taxon>Bacteria</taxon>
        <taxon>Pseudomonadati</taxon>
        <taxon>Bacteroidota</taxon>
        <taxon>Cytophagia</taxon>
        <taxon>Cytophagales</taxon>
        <taxon>Roseivirgaceae</taxon>
        <taxon>Roseivirga</taxon>
    </lineage>
</organism>
<dbReference type="InterPro" id="IPR005182">
    <property type="entry name" value="YdbS-like_PH"/>
</dbReference>
<evidence type="ECO:0000313" key="4">
    <source>
        <dbReference type="Proteomes" id="UP000075606"/>
    </source>
</evidence>
<reference evidence="3 4" key="1">
    <citation type="submission" date="2016-01" db="EMBL/GenBank/DDBJ databases">
        <title>Genome sequencing of Roseivirga spongicola UST030701-084.</title>
        <authorList>
            <person name="Selvaratnam C."/>
            <person name="Thevarajoo S."/>
            <person name="Goh K.M."/>
            <person name="Ee R."/>
            <person name="Chan K.-G."/>
            <person name="Chong C.S."/>
        </authorList>
    </citation>
    <scope>NUCLEOTIDE SEQUENCE [LARGE SCALE GENOMIC DNA]</scope>
    <source>
        <strain evidence="3 4">UST030701-084</strain>
    </source>
</reference>
<keyword evidence="1" id="KW-1133">Transmembrane helix</keyword>
<dbReference type="EMBL" id="LRPC01000001">
    <property type="protein sequence ID" value="KYG78479.1"/>
    <property type="molecule type" value="Genomic_DNA"/>
</dbReference>
<evidence type="ECO:0000259" key="2">
    <source>
        <dbReference type="Pfam" id="PF03703"/>
    </source>
</evidence>
<dbReference type="OrthoDB" id="1524472at2"/>
<gene>
    <name evidence="3" type="ORF">AWW68_06840</name>
</gene>
<keyword evidence="1" id="KW-0812">Transmembrane</keyword>
<dbReference type="PANTHER" id="PTHR34473:SF3">
    <property type="entry name" value="TRANSMEMBRANE PROTEIN-RELATED"/>
    <property type="match status" value="1"/>
</dbReference>
<dbReference type="RefSeq" id="WP_068218333.1">
    <property type="nucleotide sequence ID" value="NZ_LRPC01000001.1"/>
</dbReference>
<dbReference type="Pfam" id="PF03703">
    <property type="entry name" value="bPH_2"/>
    <property type="match status" value="1"/>
</dbReference>
<dbReference type="Proteomes" id="UP000075606">
    <property type="component" value="Unassembled WGS sequence"/>
</dbReference>
<proteinExistence type="predicted"/>
<evidence type="ECO:0000313" key="3">
    <source>
        <dbReference type="EMBL" id="KYG78479.1"/>
    </source>
</evidence>
<protein>
    <recommendedName>
        <fullName evidence="2">YdbS-like PH domain-containing protein</fullName>
    </recommendedName>
</protein>
<feature type="transmembrane region" description="Helical" evidence="1">
    <location>
        <begin position="35"/>
        <end position="55"/>
    </location>
</feature>
<dbReference type="STRING" id="333140.AWW68_06840"/>
<keyword evidence="1" id="KW-0472">Membrane</keyword>
<accession>A0A150XIC5</accession>
<name>A0A150XIC5_9BACT</name>
<dbReference type="AlphaFoldDB" id="A0A150XIC5"/>
<dbReference type="PANTHER" id="PTHR34473">
    <property type="entry name" value="UPF0699 TRANSMEMBRANE PROTEIN YDBS"/>
    <property type="match status" value="1"/>
</dbReference>